<keyword evidence="11" id="KW-1185">Reference proteome</keyword>
<organism evidence="10 11">
    <name type="scientific">Secundilactobacillus kimchicus JCM 15530</name>
    <dbReference type="NCBI Taxonomy" id="1302272"/>
    <lineage>
        <taxon>Bacteria</taxon>
        <taxon>Bacillati</taxon>
        <taxon>Bacillota</taxon>
        <taxon>Bacilli</taxon>
        <taxon>Lactobacillales</taxon>
        <taxon>Lactobacillaceae</taxon>
        <taxon>Secundilactobacillus</taxon>
    </lineage>
</organism>
<evidence type="ECO:0000256" key="5">
    <source>
        <dbReference type="ARBA" id="ARBA00022825"/>
    </source>
</evidence>
<keyword evidence="3" id="KW-0479">Metal-binding</keyword>
<keyword evidence="8" id="KW-0732">Signal</keyword>
<dbReference type="SMART" id="SM00944">
    <property type="entry name" value="Pro-kuma_activ"/>
    <property type="match status" value="1"/>
</dbReference>
<keyword evidence="2" id="KW-0645">Protease</keyword>
<dbReference type="InterPro" id="IPR050819">
    <property type="entry name" value="Tripeptidyl-peptidase_I"/>
</dbReference>
<reference evidence="10 11" key="1">
    <citation type="journal article" date="2015" name="Genome Announc.">
        <title>Expanding the biotechnology potential of lactobacilli through comparative genomics of 213 strains and associated genera.</title>
        <authorList>
            <person name="Sun Z."/>
            <person name="Harris H.M."/>
            <person name="McCann A."/>
            <person name="Guo C."/>
            <person name="Argimon S."/>
            <person name="Zhang W."/>
            <person name="Yang X."/>
            <person name="Jeffery I.B."/>
            <person name="Cooney J.C."/>
            <person name="Kagawa T.F."/>
            <person name="Liu W."/>
            <person name="Song Y."/>
            <person name="Salvetti E."/>
            <person name="Wrobel A."/>
            <person name="Rasinkangas P."/>
            <person name="Parkhill J."/>
            <person name="Rea M.C."/>
            <person name="O'Sullivan O."/>
            <person name="Ritari J."/>
            <person name="Douillard F.P."/>
            <person name="Paul Ross R."/>
            <person name="Yang R."/>
            <person name="Briner A.E."/>
            <person name="Felis G.E."/>
            <person name="de Vos W.M."/>
            <person name="Barrangou R."/>
            <person name="Klaenhammer T.R."/>
            <person name="Caufield P.W."/>
            <person name="Cui Y."/>
            <person name="Zhang H."/>
            <person name="O'Toole P.W."/>
        </authorList>
    </citation>
    <scope>NUCLEOTIDE SEQUENCE [LARGE SCALE GENOMIC DNA]</scope>
    <source>
        <strain evidence="10 11">JCM 15530</strain>
    </source>
</reference>
<dbReference type="SUPFAM" id="SSF52743">
    <property type="entry name" value="Subtilisin-like"/>
    <property type="match status" value="1"/>
</dbReference>
<feature type="chain" id="PRO_5039449192" evidence="8">
    <location>
        <begin position="28"/>
        <end position="618"/>
    </location>
</feature>
<keyword evidence="7" id="KW-0865">Zymogen</keyword>
<evidence type="ECO:0000256" key="7">
    <source>
        <dbReference type="ARBA" id="ARBA00023145"/>
    </source>
</evidence>
<dbReference type="GO" id="GO:0046872">
    <property type="term" value="F:metal ion binding"/>
    <property type="evidence" value="ECO:0007669"/>
    <property type="project" value="UniProtKB-KW"/>
</dbReference>
<dbReference type="GO" id="GO:0008240">
    <property type="term" value="F:tripeptidyl-peptidase activity"/>
    <property type="evidence" value="ECO:0007669"/>
    <property type="project" value="TreeGrafter"/>
</dbReference>
<dbReference type="InterPro" id="IPR015366">
    <property type="entry name" value="S53_propep"/>
</dbReference>
<dbReference type="PATRIC" id="fig|1302272.5.peg.2502"/>
<evidence type="ECO:0000259" key="9">
    <source>
        <dbReference type="PROSITE" id="PS51695"/>
    </source>
</evidence>
<keyword evidence="5" id="KW-0720">Serine protease</keyword>
<dbReference type="Proteomes" id="UP000050911">
    <property type="component" value="Unassembled WGS sequence"/>
</dbReference>
<dbReference type="Gene3D" id="3.40.50.200">
    <property type="entry name" value="Peptidase S8/S53 domain"/>
    <property type="match status" value="1"/>
</dbReference>
<evidence type="ECO:0000313" key="11">
    <source>
        <dbReference type="Proteomes" id="UP000050911"/>
    </source>
</evidence>
<proteinExistence type="predicted"/>
<evidence type="ECO:0000256" key="4">
    <source>
        <dbReference type="ARBA" id="ARBA00022801"/>
    </source>
</evidence>
<protein>
    <submittedName>
        <fullName evidence="10">Peptidase S53 propeptide</fullName>
    </submittedName>
</protein>
<dbReference type="PANTHER" id="PTHR14218:SF15">
    <property type="entry name" value="TRIPEPTIDYL-PEPTIDASE 1"/>
    <property type="match status" value="1"/>
</dbReference>
<dbReference type="SUPFAM" id="SSF54897">
    <property type="entry name" value="Protease propeptides/inhibitors"/>
    <property type="match status" value="1"/>
</dbReference>
<dbReference type="InterPro" id="IPR036852">
    <property type="entry name" value="Peptidase_S8/S53_dom_sf"/>
</dbReference>
<dbReference type="RefSeq" id="WP_056942858.1">
    <property type="nucleotide sequence ID" value="NZ_AZCX01000008.1"/>
</dbReference>
<evidence type="ECO:0000256" key="1">
    <source>
        <dbReference type="ARBA" id="ARBA00001913"/>
    </source>
</evidence>
<dbReference type="CDD" id="cd04056">
    <property type="entry name" value="Peptidases_S53"/>
    <property type="match status" value="1"/>
</dbReference>
<dbReference type="Pfam" id="PF09286">
    <property type="entry name" value="Pro-kuma_activ"/>
    <property type="match status" value="1"/>
</dbReference>
<comment type="caution">
    <text evidence="10">The sequence shown here is derived from an EMBL/GenBank/DDBJ whole genome shotgun (WGS) entry which is preliminary data.</text>
</comment>
<dbReference type="EMBL" id="AZCX01000008">
    <property type="protein sequence ID" value="KRK47528.1"/>
    <property type="molecule type" value="Genomic_DNA"/>
</dbReference>
<accession>A0A0R1HMB9</accession>
<dbReference type="GO" id="GO:0006508">
    <property type="term" value="P:proteolysis"/>
    <property type="evidence" value="ECO:0007669"/>
    <property type="project" value="UniProtKB-KW"/>
</dbReference>
<dbReference type="STRING" id="1302272.FC96_GL002454"/>
<feature type="domain" description="Peptidase S53" evidence="9">
    <location>
        <begin position="200"/>
        <end position="618"/>
    </location>
</feature>
<keyword evidence="4" id="KW-0378">Hydrolase</keyword>
<comment type="cofactor">
    <cofactor evidence="1">
        <name>Ca(2+)</name>
        <dbReference type="ChEBI" id="CHEBI:29108"/>
    </cofactor>
</comment>
<evidence type="ECO:0000256" key="3">
    <source>
        <dbReference type="ARBA" id="ARBA00022723"/>
    </source>
</evidence>
<dbReference type="PANTHER" id="PTHR14218">
    <property type="entry name" value="PROTEASE S8 TRIPEPTIDYL PEPTIDASE I CLN2"/>
    <property type="match status" value="1"/>
</dbReference>
<dbReference type="OrthoDB" id="9002785at2"/>
<dbReference type="AlphaFoldDB" id="A0A0R1HMB9"/>
<keyword evidence="6" id="KW-0106">Calcium</keyword>
<dbReference type="InterPro" id="IPR030400">
    <property type="entry name" value="Sedolisin_dom"/>
</dbReference>
<evidence type="ECO:0000256" key="2">
    <source>
        <dbReference type="ARBA" id="ARBA00022670"/>
    </source>
</evidence>
<evidence type="ECO:0000256" key="8">
    <source>
        <dbReference type="SAM" id="SignalP"/>
    </source>
</evidence>
<evidence type="ECO:0000313" key="10">
    <source>
        <dbReference type="EMBL" id="KRK47528.1"/>
    </source>
</evidence>
<sequence>MKQKGLRLALAAVGGALIGGGVFVATAQSAQADQISVSLVLKPHNAAEMAQAAYATVDPTSPNYHHYLSAGDVATQFGHTTSEIQQFKDYFSKYKLRTSVYHGNLYLRIKGNYNSMMKAFKATRTATAKSDRTSYKLPGNLQDQLVAVVGLTSKDINGGKKHQATKKKSHLKTHVEKTSDTPNTGLSNKAFSEAYGVAKFADRYQVNKLYDRGLTGTNQQIGIISGSDFNVSDVSKYLEQVGVTPNVSRIQKQYIGPKKDITNLMSSPTGRPMQFETTLDVDQAASVAPNAGVQVYIVPGMSNYVTNEAAMLNGFAYAIADNKVRQISTSYAYGNELIPDDQGESETITSYNNAYNVIFQQAAVEGITIFNASGDSGPYMEPSAKQNLSIPTSEYQVEVGGTTIPFQKITTDGQLVQNDQERAWGKLSGLTKAQIKQGIFSGSTGGFSRLNPTPKYQLGVPGVNTFNAIQHLTFKDDKYTINKNPKMISGTGSGRNVPDVAGNADADTGYAVYVSYTKTPNGDDASKTWSVAGGTSFVAPQMAAVNALMNSGLNAPIGFWNPQIYKFAQSSDSPFTPLDSITNNDNLYYTGQPGKLYNQATGLGTINFDKLYSNFGGK</sequence>
<dbReference type="PROSITE" id="PS51695">
    <property type="entry name" value="SEDOLISIN"/>
    <property type="match status" value="1"/>
</dbReference>
<name>A0A0R1HMB9_9LACO</name>
<dbReference type="GO" id="GO:0004252">
    <property type="term" value="F:serine-type endopeptidase activity"/>
    <property type="evidence" value="ECO:0007669"/>
    <property type="project" value="InterPro"/>
</dbReference>
<gene>
    <name evidence="10" type="ORF">FC96_GL002454</name>
</gene>
<feature type="signal peptide" evidence="8">
    <location>
        <begin position="1"/>
        <end position="27"/>
    </location>
</feature>
<evidence type="ECO:0000256" key="6">
    <source>
        <dbReference type="ARBA" id="ARBA00022837"/>
    </source>
</evidence>